<sequence length="100" mass="11620">MCDRKFEKDGPRKSYAGRIGGILRKGEILSTRNGQACIKNCIDLFPRRWPTPVAFKYPRHRFASSDGRRTPQRAVALLHRSGERRMLWRGDDVCDTPFDR</sequence>
<protein>
    <submittedName>
        <fullName evidence="1">Uncharacterized protein</fullName>
    </submittedName>
</protein>
<dbReference type="AlphaFoldDB" id="A0A4C2AAY9"/>
<reference evidence="1 2" key="1">
    <citation type="journal article" date="2019" name="Commun. Biol.">
        <title>The bagworm genome reveals a unique fibroin gene that provides high tensile strength.</title>
        <authorList>
            <person name="Kono N."/>
            <person name="Nakamura H."/>
            <person name="Ohtoshi R."/>
            <person name="Tomita M."/>
            <person name="Numata K."/>
            <person name="Arakawa K."/>
        </authorList>
    </citation>
    <scope>NUCLEOTIDE SEQUENCE [LARGE SCALE GENOMIC DNA]</scope>
</reference>
<evidence type="ECO:0000313" key="2">
    <source>
        <dbReference type="Proteomes" id="UP000299102"/>
    </source>
</evidence>
<proteinExistence type="predicted"/>
<keyword evidence="2" id="KW-1185">Reference proteome</keyword>
<dbReference type="EMBL" id="BGZK01002769">
    <property type="protein sequence ID" value="GBP96329.1"/>
    <property type="molecule type" value="Genomic_DNA"/>
</dbReference>
<comment type="caution">
    <text evidence="1">The sequence shown here is derived from an EMBL/GenBank/DDBJ whole genome shotgun (WGS) entry which is preliminary data.</text>
</comment>
<dbReference type="OrthoDB" id="425681at2759"/>
<evidence type="ECO:0000313" key="1">
    <source>
        <dbReference type="EMBL" id="GBP96329.1"/>
    </source>
</evidence>
<organism evidence="1 2">
    <name type="scientific">Eumeta variegata</name>
    <name type="common">Bagworm moth</name>
    <name type="synonym">Eumeta japonica</name>
    <dbReference type="NCBI Taxonomy" id="151549"/>
    <lineage>
        <taxon>Eukaryota</taxon>
        <taxon>Metazoa</taxon>
        <taxon>Ecdysozoa</taxon>
        <taxon>Arthropoda</taxon>
        <taxon>Hexapoda</taxon>
        <taxon>Insecta</taxon>
        <taxon>Pterygota</taxon>
        <taxon>Neoptera</taxon>
        <taxon>Endopterygota</taxon>
        <taxon>Lepidoptera</taxon>
        <taxon>Glossata</taxon>
        <taxon>Ditrysia</taxon>
        <taxon>Tineoidea</taxon>
        <taxon>Psychidae</taxon>
        <taxon>Oiketicinae</taxon>
        <taxon>Eumeta</taxon>
    </lineage>
</organism>
<gene>
    <name evidence="1" type="ORF">EVAR_68483_1</name>
</gene>
<name>A0A4C2AAY9_EUMVA</name>
<accession>A0A4C2AAY9</accession>
<dbReference type="Proteomes" id="UP000299102">
    <property type="component" value="Unassembled WGS sequence"/>
</dbReference>